<accession>A0ABN1W936</accession>
<keyword evidence="2" id="KW-0784">Thiamine biosynthesis</keyword>
<evidence type="ECO:0000256" key="3">
    <source>
        <dbReference type="ARBA" id="ARBA00023002"/>
    </source>
</evidence>
<organism evidence="7 8">
    <name type="scientific">Prauserella halophila</name>
    <dbReference type="NCBI Taxonomy" id="185641"/>
    <lineage>
        <taxon>Bacteria</taxon>
        <taxon>Bacillati</taxon>
        <taxon>Actinomycetota</taxon>
        <taxon>Actinomycetes</taxon>
        <taxon>Pseudonocardiales</taxon>
        <taxon>Pseudonocardiaceae</taxon>
        <taxon>Prauserella</taxon>
    </lineage>
</organism>
<gene>
    <name evidence="7" type="ORF">GCM10009676_22180</name>
</gene>
<dbReference type="InterPro" id="IPR036188">
    <property type="entry name" value="FAD/NAD-bd_sf"/>
</dbReference>
<name>A0ABN1W936_9PSEU</name>
<evidence type="ECO:0000313" key="7">
    <source>
        <dbReference type="EMBL" id="GAA1237349.1"/>
    </source>
</evidence>
<dbReference type="NCBIfam" id="TIGR02352">
    <property type="entry name" value="thiamin_ThiO"/>
    <property type="match status" value="1"/>
</dbReference>
<protein>
    <recommendedName>
        <fullName evidence="5">glycine oxidase</fullName>
        <ecNumber evidence="5">1.4.3.19</ecNumber>
    </recommendedName>
</protein>
<dbReference type="EC" id="1.4.3.19" evidence="5"/>
<comment type="catalytic activity">
    <reaction evidence="4">
        <text>glycine + O2 + H2O = glyoxylate + H2O2 + NH4(+)</text>
        <dbReference type="Rhea" id="RHEA:11532"/>
        <dbReference type="ChEBI" id="CHEBI:15377"/>
        <dbReference type="ChEBI" id="CHEBI:15379"/>
        <dbReference type="ChEBI" id="CHEBI:16240"/>
        <dbReference type="ChEBI" id="CHEBI:28938"/>
        <dbReference type="ChEBI" id="CHEBI:36655"/>
        <dbReference type="ChEBI" id="CHEBI:57305"/>
        <dbReference type="EC" id="1.4.3.19"/>
    </reaction>
</comment>
<keyword evidence="8" id="KW-1185">Reference proteome</keyword>
<dbReference type="SUPFAM" id="SSF54373">
    <property type="entry name" value="FAD-linked reductases, C-terminal domain"/>
    <property type="match status" value="1"/>
</dbReference>
<dbReference type="PANTHER" id="PTHR13847">
    <property type="entry name" value="SARCOSINE DEHYDROGENASE-RELATED"/>
    <property type="match status" value="1"/>
</dbReference>
<evidence type="ECO:0000256" key="4">
    <source>
        <dbReference type="ARBA" id="ARBA00049872"/>
    </source>
</evidence>
<evidence type="ECO:0000256" key="5">
    <source>
        <dbReference type="ARBA" id="ARBA00050018"/>
    </source>
</evidence>
<dbReference type="Proteomes" id="UP001500653">
    <property type="component" value="Unassembled WGS sequence"/>
</dbReference>
<dbReference type="EMBL" id="BAAALN010000005">
    <property type="protein sequence ID" value="GAA1237349.1"/>
    <property type="molecule type" value="Genomic_DNA"/>
</dbReference>
<keyword evidence="3" id="KW-0560">Oxidoreductase</keyword>
<comment type="pathway">
    <text evidence="1">Cofactor biosynthesis; thiamine diphosphate biosynthesis.</text>
</comment>
<dbReference type="SUPFAM" id="SSF51905">
    <property type="entry name" value="FAD/NAD(P)-binding domain"/>
    <property type="match status" value="1"/>
</dbReference>
<sequence>MSAATEVAVVGGGVIGLAVAWRAASAGHRVTVFDPAPERAASRVAGGMLAPVTEAWPGEEEVLALGEESLRRWPAFAGELAACGHDPALSTSGTVVAAFDRADAETLHTLAGYLHDLGREATYVPARQLRRTEPGLAGAITGGLVVPGDLAVDTRRLLAALRAAAASCGAVSGGAVSRGAVSGGAASRGVVEVAEEVVGVEPGVVHTSRGAHRADAIVVAAGAWSRSLLPESGAHIRPLKGEVLRLRSRRTTLPPPAGTVRAMVEGEPVYLVPRAGGDSDDGDLVVGATQYEAGFDTAVTARGVRRLLDAAERVFPAIAEYEVVETAAGLRAGSADNLPLLGEVADGVYAATGHHRGGLLLAPVTADAVVAWLAGAAPPPGVAAAHPDRVKERV</sequence>
<evidence type="ECO:0000256" key="1">
    <source>
        <dbReference type="ARBA" id="ARBA00004948"/>
    </source>
</evidence>
<dbReference type="Pfam" id="PF01266">
    <property type="entry name" value="DAO"/>
    <property type="match status" value="1"/>
</dbReference>
<dbReference type="Gene3D" id="3.30.9.10">
    <property type="entry name" value="D-Amino Acid Oxidase, subunit A, domain 2"/>
    <property type="match status" value="1"/>
</dbReference>
<proteinExistence type="predicted"/>
<feature type="domain" description="FAD dependent oxidoreductase" evidence="6">
    <location>
        <begin position="7"/>
        <end position="372"/>
    </location>
</feature>
<dbReference type="RefSeq" id="WP_253864021.1">
    <property type="nucleotide sequence ID" value="NZ_BAAALN010000005.1"/>
</dbReference>
<evidence type="ECO:0000256" key="2">
    <source>
        <dbReference type="ARBA" id="ARBA00022977"/>
    </source>
</evidence>
<reference evidence="7 8" key="1">
    <citation type="journal article" date="2019" name="Int. J. Syst. Evol. Microbiol.">
        <title>The Global Catalogue of Microorganisms (GCM) 10K type strain sequencing project: providing services to taxonomists for standard genome sequencing and annotation.</title>
        <authorList>
            <consortium name="The Broad Institute Genomics Platform"/>
            <consortium name="The Broad Institute Genome Sequencing Center for Infectious Disease"/>
            <person name="Wu L."/>
            <person name="Ma J."/>
        </authorList>
    </citation>
    <scope>NUCLEOTIDE SEQUENCE [LARGE SCALE GENOMIC DNA]</scope>
    <source>
        <strain evidence="7 8">JCM 13023</strain>
    </source>
</reference>
<comment type="caution">
    <text evidence="7">The sequence shown here is derived from an EMBL/GenBank/DDBJ whole genome shotgun (WGS) entry which is preliminary data.</text>
</comment>
<dbReference type="InterPro" id="IPR006076">
    <property type="entry name" value="FAD-dep_OxRdtase"/>
</dbReference>
<dbReference type="InterPro" id="IPR012727">
    <property type="entry name" value="Gly_oxidase_ThiO"/>
</dbReference>
<dbReference type="Gene3D" id="3.50.50.60">
    <property type="entry name" value="FAD/NAD(P)-binding domain"/>
    <property type="match status" value="1"/>
</dbReference>
<evidence type="ECO:0000259" key="6">
    <source>
        <dbReference type="Pfam" id="PF01266"/>
    </source>
</evidence>
<evidence type="ECO:0000313" key="8">
    <source>
        <dbReference type="Proteomes" id="UP001500653"/>
    </source>
</evidence>
<dbReference type="PANTHER" id="PTHR13847:SF289">
    <property type="entry name" value="GLYCINE OXIDASE"/>
    <property type="match status" value="1"/>
</dbReference>